<evidence type="ECO:0000313" key="3">
    <source>
        <dbReference type="Proteomes" id="UP000818323"/>
    </source>
</evidence>
<dbReference type="Proteomes" id="UP000818323">
    <property type="component" value="Unassembled WGS sequence"/>
</dbReference>
<name>A0ABW9Z2J5_9HYPH</name>
<evidence type="ECO:0000256" key="1">
    <source>
        <dbReference type="SAM" id="MobiDB-lite"/>
    </source>
</evidence>
<evidence type="ECO:0000313" key="2">
    <source>
        <dbReference type="EMBL" id="NBJ26737.1"/>
    </source>
</evidence>
<feature type="region of interest" description="Disordered" evidence="1">
    <location>
        <begin position="26"/>
        <end position="52"/>
    </location>
</feature>
<sequence length="137" mass="15347">MWRAKPNLLGWTMVVPVSGALTEQSASVGSTASRGPLSTGVDLDQPGGPEALEDRRLCPMRVWNWVRLENSFLPGGLEAQTEAVVAHDSHRRYHENLDDLTPADVSFGRGQAILKQRKRIKRQTIQSRRLQHQRQVA</sequence>
<organism evidence="2 3">
    <name type="scientific">Microvirga arsenatis</name>
    <dbReference type="NCBI Taxonomy" id="2692265"/>
    <lineage>
        <taxon>Bacteria</taxon>
        <taxon>Pseudomonadati</taxon>
        <taxon>Pseudomonadota</taxon>
        <taxon>Alphaproteobacteria</taxon>
        <taxon>Hyphomicrobiales</taxon>
        <taxon>Methylobacteriaceae</taxon>
        <taxon>Microvirga</taxon>
    </lineage>
</organism>
<keyword evidence="3" id="KW-1185">Reference proteome</keyword>
<proteinExistence type="predicted"/>
<comment type="caution">
    <text evidence="2">The sequence shown here is derived from an EMBL/GenBank/DDBJ whole genome shotgun (WGS) entry which is preliminary data.</text>
</comment>
<reference evidence="2 3" key="1">
    <citation type="submission" date="2020-01" db="EMBL/GenBank/DDBJ databases">
        <title>Microvirga sp. nov., an arsenate reduction bacterium isolated from Tibet hotspring sediments.</title>
        <authorList>
            <person name="Yuan C.-G."/>
        </authorList>
    </citation>
    <scope>NUCLEOTIDE SEQUENCE [LARGE SCALE GENOMIC DNA]</scope>
    <source>
        <strain evidence="2 3">SYSU G3D203</strain>
    </source>
</reference>
<dbReference type="EMBL" id="JAAAXJ010000018">
    <property type="protein sequence ID" value="NBJ26737.1"/>
    <property type="molecule type" value="Genomic_DNA"/>
</dbReference>
<evidence type="ECO:0008006" key="4">
    <source>
        <dbReference type="Google" id="ProtNLM"/>
    </source>
</evidence>
<protein>
    <recommendedName>
        <fullName evidence="4">Transposase</fullName>
    </recommendedName>
</protein>
<gene>
    <name evidence="2" type="ORF">GR303_20540</name>
</gene>
<accession>A0ABW9Z2J5</accession>